<accession>A0ABW1F2K2</accession>
<dbReference type="NCBIfam" id="TIGR02957">
    <property type="entry name" value="SigX4"/>
    <property type="match status" value="1"/>
</dbReference>
<evidence type="ECO:0000313" key="9">
    <source>
        <dbReference type="Proteomes" id="UP001596067"/>
    </source>
</evidence>
<comment type="similarity">
    <text evidence="1">Belongs to the sigma-70 factor family. ECF subfamily.</text>
</comment>
<organism evidence="8 9">
    <name type="scientific">Kitasatospora aburaviensis</name>
    <dbReference type="NCBI Taxonomy" id="67265"/>
    <lineage>
        <taxon>Bacteria</taxon>
        <taxon>Bacillati</taxon>
        <taxon>Actinomycetota</taxon>
        <taxon>Actinomycetes</taxon>
        <taxon>Kitasatosporales</taxon>
        <taxon>Streptomycetaceae</taxon>
        <taxon>Kitasatospora</taxon>
    </lineage>
</organism>
<dbReference type="SUPFAM" id="SSF88659">
    <property type="entry name" value="Sigma3 and sigma4 domains of RNA polymerase sigma factors"/>
    <property type="match status" value="1"/>
</dbReference>
<comment type="caution">
    <text evidence="8">The sequence shown here is derived from an EMBL/GenBank/DDBJ whole genome shotgun (WGS) entry which is preliminary data.</text>
</comment>
<dbReference type="Pfam" id="PF08281">
    <property type="entry name" value="Sigma70_r4_2"/>
    <property type="match status" value="1"/>
</dbReference>
<sequence>MTSGTAEEFTAHRPRMFGLAYRLLGSAEEAEDAVQDAFLRWNAADRTAVGHPGAWLAKVVTNLCLNRLTSARVRREAYVGPWLPEPVLTADGALGPLESAEQREAVSTALLVLLERLTPTERAVYVLREAFDYSHRDIAAVLDLGEANCRQLYRRAVQRVAAPEARFAPAADRRQELVESFVRAAREGDLAGLEKLLAADVVWWSDGGGKVTSARRPLVGRETVLRFLAGITQRLGGGAEHTTAEANGAPALLTHVAGQLVAVGSFELRDGAIAEVRVVTNPDKLAFAARQLTAPAPDA</sequence>
<dbReference type="InterPro" id="IPR052704">
    <property type="entry name" value="ECF_Sigma-70_Domain"/>
</dbReference>
<dbReference type="NCBIfam" id="NF007214">
    <property type="entry name" value="PRK09636.1"/>
    <property type="match status" value="1"/>
</dbReference>
<dbReference type="NCBIfam" id="TIGR02937">
    <property type="entry name" value="sigma70-ECF"/>
    <property type="match status" value="1"/>
</dbReference>
<dbReference type="InterPro" id="IPR036388">
    <property type="entry name" value="WH-like_DNA-bd_sf"/>
</dbReference>
<keyword evidence="5" id="KW-0804">Transcription</keyword>
<dbReference type="Gene3D" id="1.10.10.10">
    <property type="entry name" value="Winged helix-like DNA-binding domain superfamily/Winged helix DNA-binding domain"/>
    <property type="match status" value="1"/>
</dbReference>
<dbReference type="InterPro" id="IPR032710">
    <property type="entry name" value="NTF2-like_dom_sf"/>
</dbReference>
<evidence type="ECO:0000313" key="8">
    <source>
        <dbReference type="EMBL" id="MFC5887374.1"/>
    </source>
</evidence>
<gene>
    <name evidence="8" type="ORF">ACFP0N_20600</name>
</gene>
<dbReference type="InterPro" id="IPR013325">
    <property type="entry name" value="RNA_pol_sigma_r2"/>
</dbReference>
<dbReference type="InterPro" id="IPR007627">
    <property type="entry name" value="RNA_pol_sigma70_r2"/>
</dbReference>
<keyword evidence="4" id="KW-0731">Sigma factor</keyword>
<dbReference type="InterPro" id="IPR014303">
    <property type="entry name" value="RNA_pol_sigma-70_ECF"/>
</dbReference>
<evidence type="ECO:0000256" key="2">
    <source>
        <dbReference type="ARBA" id="ARBA00011344"/>
    </source>
</evidence>
<evidence type="ECO:0000259" key="6">
    <source>
        <dbReference type="Pfam" id="PF04542"/>
    </source>
</evidence>
<evidence type="ECO:0000256" key="4">
    <source>
        <dbReference type="ARBA" id="ARBA00023082"/>
    </source>
</evidence>
<dbReference type="SUPFAM" id="SSF54427">
    <property type="entry name" value="NTF2-like"/>
    <property type="match status" value="1"/>
</dbReference>
<proteinExistence type="inferred from homology"/>
<protein>
    <submittedName>
        <fullName evidence="8">RNA polymerase sigma-70 factor</fullName>
    </submittedName>
</protein>
<dbReference type="SUPFAM" id="SSF88946">
    <property type="entry name" value="Sigma2 domain of RNA polymerase sigma factors"/>
    <property type="match status" value="1"/>
</dbReference>
<comment type="subunit">
    <text evidence="2">Interacts transiently with the RNA polymerase catalytic core formed by RpoA, RpoB, RpoC and RpoZ (2 alpha, 1 beta, 1 beta' and 1 omega subunit) to form the RNA polymerase holoenzyme that can initiate transcription.</text>
</comment>
<reference evidence="9" key="1">
    <citation type="journal article" date="2019" name="Int. J. Syst. Evol. Microbiol.">
        <title>The Global Catalogue of Microorganisms (GCM) 10K type strain sequencing project: providing services to taxonomists for standard genome sequencing and annotation.</title>
        <authorList>
            <consortium name="The Broad Institute Genomics Platform"/>
            <consortium name="The Broad Institute Genome Sequencing Center for Infectious Disease"/>
            <person name="Wu L."/>
            <person name="Ma J."/>
        </authorList>
    </citation>
    <scope>NUCLEOTIDE SEQUENCE [LARGE SCALE GENOMIC DNA]</scope>
    <source>
        <strain evidence="9">CGMCC 4.1469</strain>
    </source>
</reference>
<dbReference type="InterPro" id="IPR014284">
    <property type="entry name" value="RNA_pol_sigma-70_dom"/>
</dbReference>
<dbReference type="Gene3D" id="1.10.1740.10">
    <property type="match status" value="1"/>
</dbReference>
<dbReference type="PANTHER" id="PTHR30173">
    <property type="entry name" value="SIGMA 19 FACTOR"/>
    <property type="match status" value="1"/>
</dbReference>
<keyword evidence="3" id="KW-0805">Transcription regulation</keyword>
<evidence type="ECO:0000256" key="5">
    <source>
        <dbReference type="ARBA" id="ARBA00023163"/>
    </source>
</evidence>
<evidence type="ECO:0000256" key="1">
    <source>
        <dbReference type="ARBA" id="ARBA00010641"/>
    </source>
</evidence>
<feature type="domain" description="RNA polymerase sigma-70 region 2" evidence="6">
    <location>
        <begin position="9"/>
        <end position="72"/>
    </location>
</feature>
<dbReference type="Pfam" id="PF04542">
    <property type="entry name" value="Sigma70_r2"/>
    <property type="match status" value="1"/>
</dbReference>
<dbReference type="RefSeq" id="WP_345328709.1">
    <property type="nucleotide sequence ID" value="NZ_BAAAVH010000056.1"/>
</dbReference>
<dbReference type="InterPro" id="IPR013324">
    <property type="entry name" value="RNA_pol_sigma_r3/r4-like"/>
</dbReference>
<evidence type="ECO:0000256" key="3">
    <source>
        <dbReference type="ARBA" id="ARBA00023015"/>
    </source>
</evidence>
<evidence type="ECO:0000259" key="7">
    <source>
        <dbReference type="Pfam" id="PF08281"/>
    </source>
</evidence>
<name>A0ABW1F2K2_9ACTN</name>
<dbReference type="InterPro" id="IPR013249">
    <property type="entry name" value="RNA_pol_sigma70_r4_t2"/>
</dbReference>
<dbReference type="EMBL" id="JBHSOD010000026">
    <property type="protein sequence ID" value="MFC5887374.1"/>
    <property type="molecule type" value="Genomic_DNA"/>
</dbReference>
<dbReference type="PANTHER" id="PTHR30173:SF36">
    <property type="entry name" value="ECF RNA POLYMERASE SIGMA FACTOR SIGJ"/>
    <property type="match status" value="1"/>
</dbReference>
<dbReference type="Proteomes" id="UP001596067">
    <property type="component" value="Unassembled WGS sequence"/>
</dbReference>
<dbReference type="Gene3D" id="3.10.450.50">
    <property type="match status" value="1"/>
</dbReference>
<feature type="domain" description="RNA polymerase sigma factor 70 region 4 type 2" evidence="7">
    <location>
        <begin position="109"/>
        <end position="159"/>
    </location>
</feature>
<keyword evidence="9" id="KW-1185">Reference proteome</keyword>